<dbReference type="AlphaFoldDB" id="A0A6S6ZBU5"/>
<dbReference type="EMBL" id="CADIJQ010000001">
    <property type="protein sequence ID" value="CAB3666209.1"/>
    <property type="molecule type" value="Genomic_DNA"/>
</dbReference>
<protein>
    <recommendedName>
        <fullName evidence="4">DUF4239 domain-containing protein</fullName>
    </recommendedName>
</protein>
<proteinExistence type="predicted"/>
<evidence type="ECO:0000256" key="1">
    <source>
        <dbReference type="SAM" id="Phobius"/>
    </source>
</evidence>
<dbReference type="InterPro" id="IPR025333">
    <property type="entry name" value="DUF4239"/>
</dbReference>
<keyword evidence="3" id="KW-1185">Reference proteome</keyword>
<dbReference type="Pfam" id="PF14023">
    <property type="entry name" value="Bestrophin-like"/>
    <property type="match status" value="1"/>
</dbReference>
<dbReference type="Proteomes" id="UP000494269">
    <property type="component" value="Unassembled WGS sequence"/>
</dbReference>
<evidence type="ECO:0000313" key="3">
    <source>
        <dbReference type="Proteomes" id="UP000494269"/>
    </source>
</evidence>
<dbReference type="RefSeq" id="WP_175168900.1">
    <property type="nucleotide sequence ID" value="NZ_CADIJQ010000001.1"/>
</dbReference>
<keyword evidence="1" id="KW-1133">Transmembrane helix</keyword>
<accession>A0A6S6ZBU5</accession>
<sequence length="263" mass="28666">MNYSFVLVGAAVVFFFLLLGAIRVGRYLGRRHAGDDKGTAGSAAIEASVFALLGLLIAFTFSGAAQRMADRRNLLVVEVNAIGTAWLRIDLLNADDQPLLRDQFRRYVDERVSYYKHVADLEHRDAIATKVGALQNEIWKSSIAASKHAVPPFAASYIASVNDMFDSATAQTVAQKVHPPIVTYMFLGFLALVCACLIGINLAGAKRDTLLHQMIYALVMAVALYIIVDFEFPRIGAIRIDQSDALLLSQRQAMGSAAEGVSK</sequence>
<evidence type="ECO:0008006" key="4">
    <source>
        <dbReference type="Google" id="ProtNLM"/>
    </source>
</evidence>
<organism evidence="2 3">
    <name type="scientific">Achromobacter kerstersii</name>
    <dbReference type="NCBI Taxonomy" id="1353890"/>
    <lineage>
        <taxon>Bacteria</taxon>
        <taxon>Pseudomonadati</taxon>
        <taxon>Pseudomonadota</taxon>
        <taxon>Betaproteobacteria</taxon>
        <taxon>Burkholderiales</taxon>
        <taxon>Alcaligenaceae</taxon>
        <taxon>Achromobacter</taxon>
    </lineage>
</organism>
<keyword evidence="1" id="KW-0812">Transmembrane</keyword>
<evidence type="ECO:0000313" key="2">
    <source>
        <dbReference type="EMBL" id="CAB3666209.1"/>
    </source>
</evidence>
<feature type="transmembrane region" description="Helical" evidence="1">
    <location>
        <begin position="210"/>
        <end position="228"/>
    </location>
</feature>
<keyword evidence="1" id="KW-0472">Membrane</keyword>
<feature type="transmembrane region" description="Helical" evidence="1">
    <location>
        <begin position="44"/>
        <end position="65"/>
    </location>
</feature>
<name>A0A6S6ZBU5_9BURK</name>
<feature type="transmembrane region" description="Helical" evidence="1">
    <location>
        <begin position="181"/>
        <end position="204"/>
    </location>
</feature>
<gene>
    <name evidence="2" type="ORF">LMG3441_00824</name>
</gene>
<reference evidence="2 3" key="1">
    <citation type="submission" date="2020-04" db="EMBL/GenBank/DDBJ databases">
        <authorList>
            <person name="De Canck E."/>
        </authorList>
    </citation>
    <scope>NUCLEOTIDE SEQUENCE [LARGE SCALE GENOMIC DNA]</scope>
    <source>
        <strain evidence="2 3">LMG 3441</strain>
    </source>
</reference>